<dbReference type="GO" id="GO:0008270">
    <property type="term" value="F:zinc ion binding"/>
    <property type="evidence" value="ECO:0007669"/>
    <property type="project" value="UniProtKB-KW"/>
</dbReference>
<evidence type="ECO:0000256" key="1">
    <source>
        <dbReference type="PROSITE-ProRule" id="PRU00047"/>
    </source>
</evidence>
<keyword evidence="1" id="KW-0863">Zinc-finger</keyword>
<dbReference type="GO" id="GO:0003676">
    <property type="term" value="F:nucleic acid binding"/>
    <property type="evidence" value="ECO:0007669"/>
    <property type="project" value="InterPro"/>
</dbReference>
<dbReference type="Proteomes" id="UP000489600">
    <property type="component" value="Unassembled WGS sequence"/>
</dbReference>
<reference evidence="3" key="1">
    <citation type="submission" date="2019-07" db="EMBL/GenBank/DDBJ databases">
        <authorList>
            <person name="Dittberner H."/>
        </authorList>
    </citation>
    <scope>NUCLEOTIDE SEQUENCE [LARGE SCALE GENOMIC DNA]</scope>
</reference>
<accession>A0A565CBF5</accession>
<dbReference type="EMBL" id="CABITT030000007">
    <property type="protein sequence ID" value="VVB10997.1"/>
    <property type="molecule type" value="Genomic_DNA"/>
</dbReference>
<dbReference type="PROSITE" id="PS50158">
    <property type="entry name" value="ZF_CCHC"/>
    <property type="match status" value="1"/>
</dbReference>
<sequence length="86" mass="10176">MMGIESKRVETKSTDESVVIVTIRQDMTRGEDQDIKMPHVYREKSKGGQTVTEDVRVRFRGCFHCGKRGHKWQRCFKRKRREIGSF</sequence>
<dbReference type="AlphaFoldDB" id="A0A565CBF5"/>
<gene>
    <name evidence="3" type="ORF">ANE_LOCUS21441</name>
</gene>
<comment type="caution">
    <text evidence="3">The sequence shown here is derived from an EMBL/GenBank/DDBJ whole genome shotgun (WGS) entry which is preliminary data.</text>
</comment>
<feature type="domain" description="CCHC-type" evidence="2">
    <location>
        <begin position="62"/>
        <end position="75"/>
    </location>
</feature>
<evidence type="ECO:0000259" key="2">
    <source>
        <dbReference type="PROSITE" id="PS50158"/>
    </source>
</evidence>
<keyword evidence="1" id="KW-0862">Zinc</keyword>
<protein>
    <recommendedName>
        <fullName evidence="2">CCHC-type domain-containing protein</fullName>
    </recommendedName>
</protein>
<keyword evidence="1" id="KW-0479">Metal-binding</keyword>
<name>A0A565CBF5_9BRAS</name>
<keyword evidence="4" id="KW-1185">Reference proteome</keyword>
<dbReference type="InterPro" id="IPR001878">
    <property type="entry name" value="Znf_CCHC"/>
</dbReference>
<evidence type="ECO:0000313" key="3">
    <source>
        <dbReference type="EMBL" id="VVB10997.1"/>
    </source>
</evidence>
<organism evidence="3 4">
    <name type="scientific">Arabis nemorensis</name>
    <dbReference type="NCBI Taxonomy" id="586526"/>
    <lineage>
        <taxon>Eukaryota</taxon>
        <taxon>Viridiplantae</taxon>
        <taxon>Streptophyta</taxon>
        <taxon>Embryophyta</taxon>
        <taxon>Tracheophyta</taxon>
        <taxon>Spermatophyta</taxon>
        <taxon>Magnoliopsida</taxon>
        <taxon>eudicotyledons</taxon>
        <taxon>Gunneridae</taxon>
        <taxon>Pentapetalae</taxon>
        <taxon>rosids</taxon>
        <taxon>malvids</taxon>
        <taxon>Brassicales</taxon>
        <taxon>Brassicaceae</taxon>
        <taxon>Arabideae</taxon>
        <taxon>Arabis</taxon>
    </lineage>
</organism>
<proteinExistence type="predicted"/>
<evidence type="ECO:0000313" key="4">
    <source>
        <dbReference type="Proteomes" id="UP000489600"/>
    </source>
</evidence>